<proteinExistence type="predicted"/>
<keyword evidence="2" id="KW-1185">Reference proteome</keyword>
<dbReference type="Proteomes" id="UP001652625">
    <property type="component" value="Chromosome 12"/>
</dbReference>
<evidence type="ECO:0000256" key="1">
    <source>
        <dbReference type="SAM" id="Coils"/>
    </source>
</evidence>
<dbReference type="GeneID" id="136088429"/>
<organism evidence="2 3">
    <name type="scientific">Hydra vulgaris</name>
    <name type="common">Hydra</name>
    <name type="synonym">Hydra attenuata</name>
    <dbReference type="NCBI Taxonomy" id="6087"/>
    <lineage>
        <taxon>Eukaryota</taxon>
        <taxon>Metazoa</taxon>
        <taxon>Cnidaria</taxon>
        <taxon>Hydrozoa</taxon>
        <taxon>Hydroidolina</taxon>
        <taxon>Anthoathecata</taxon>
        <taxon>Aplanulata</taxon>
        <taxon>Hydridae</taxon>
        <taxon>Hydra</taxon>
    </lineage>
</organism>
<dbReference type="RefSeq" id="XP_065668211.1">
    <property type="nucleotide sequence ID" value="XM_065812139.1"/>
</dbReference>
<feature type="coiled-coil region" evidence="1">
    <location>
        <begin position="172"/>
        <end position="213"/>
    </location>
</feature>
<keyword evidence="1" id="KW-0175">Coiled coil</keyword>
<name>A0ABM4D1S5_HYDVU</name>
<protein>
    <submittedName>
        <fullName evidence="3">Uncharacterized protein LOC136088429</fullName>
    </submittedName>
</protein>
<accession>A0ABM4D1S5</accession>
<reference evidence="3" key="1">
    <citation type="submission" date="2025-08" db="UniProtKB">
        <authorList>
            <consortium name="RefSeq"/>
        </authorList>
    </citation>
    <scope>IDENTIFICATION</scope>
</reference>
<sequence>MTTNNENYENMFPDFGDVFEEEQVESVSFNDIFAENMNDYQQIKMSANIYPCCFCDEEFTKEQLMEHQIEFSHECFTCKKKVQDLLNHKCDYEFLNVIQKIFFFCNTAVDNRDYYEHSVICFQYYKEQQNKYFEQIIQHEKKNLNYLNLSINHIMGGMKNHQEILAKQINSSKQILNKQKEEEREIKKLKQENTKLHQTLEEMNKEMSELKNLVYDNMLVLANQEEMTKLNQIVEENSTEFLELEKITQHSKEIEMNPSDTFREMANEFNRDNVRQIRFILKTPRGVKEKLKEPIDIMEHDRR</sequence>
<evidence type="ECO:0000313" key="2">
    <source>
        <dbReference type="Proteomes" id="UP001652625"/>
    </source>
</evidence>
<gene>
    <name evidence="3" type="primary">LOC136088429</name>
</gene>
<evidence type="ECO:0000313" key="3">
    <source>
        <dbReference type="RefSeq" id="XP_065668211.1"/>
    </source>
</evidence>